<comment type="caution">
    <text evidence="1">The sequence shown here is derived from an EMBL/GenBank/DDBJ whole genome shotgun (WGS) entry which is preliminary data.</text>
</comment>
<sequence length="381" mass="44267">MNNTPPRLFFDLDLRVIRDLYFQVCKMCLRKAFLFIAILAIPLLGYSQDVGKDDWKIDTSYIENHPEKMNIRMYMSRKYTDFIVRNGPNDRIYRFEPNSGLNLGLGFTYQKFTLNLAFPVAFLNPDRIKDWPGFLDLQSHIYPRRWIIDLFGQFYRGYTVDPSFLQSTDERYLREDIRLMLLGVNANYLFRGERISLSAAYNQSSIQKKSGFSPFVGFETYGGFMKGDSLFLPVEENVANLNFSQANYFQFGPNAGLASSLVFGKGFFFTAVASANLSLGFSDWQNVEKFKRWGVVPTYFLRGFFGYNGERFALNANYVWKNLNLVPNESFDQAINTGNFRINLIYKITPSEKFKTKYNKYNPAVFISRWVKPKESKTTAN</sequence>
<dbReference type="EMBL" id="JBHRZS010000011">
    <property type="protein sequence ID" value="MFC3881953.1"/>
    <property type="molecule type" value="Genomic_DNA"/>
</dbReference>
<dbReference type="RefSeq" id="WP_377907336.1">
    <property type="nucleotide sequence ID" value="NZ_JBHRZS010000011.1"/>
</dbReference>
<accession>A0ABV8AVG7</accession>
<proteinExistence type="predicted"/>
<dbReference type="Pfam" id="PF14391">
    <property type="entry name" value="DUF4421"/>
    <property type="match status" value="1"/>
</dbReference>
<dbReference type="InterPro" id="IPR025535">
    <property type="entry name" value="DUF4421"/>
</dbReference>
<evidence type="ECO:0000313" key="1">
    <source>
        <dbReference type="EMBL" id="MFC3881953.1"/>
    </source>
</evidence>
<keyword evidence="2" id="KW-1185">Reference proteome</keyword>
<organism evidence="1 2">
    <name type="scientific">Algoriphagus namhaensis</name>
    <dbReference type="NCBI Taxonomy" id="915353"/>
    <lineage>
        <taxon>Bacteria</taxon>
        <taxon>Pseudomonadati</taxon>
        <taxon>Bacteroidota</taxon>
        <taxon>Cytophagia</taxon>
        <taxon>Cytophagales</taxon>
        <taxon>Cyclobacteriaceae</taxon>
        <taxon>Algoriphagus</taxon>
    </lineage>
</organism>
<name>A0ABV8AVG7_9BACT</name>
<gene>
    <name evidence="1" type="ORF">ACFOSV_17310</name>
</gene>
<reference evidence="2" key="1">
    <citation type="journal article" date="2019" name="Int. J. Syst. Evol. Microbiol.">
        <title>The Global Catalogue of Microorganisms (GCM) 10K type strain sequencing project: providing services to taxonomists for standard genome sequencing and annotation.</title>
        <authorList>
            <consortium name="The Broad Institute Genomics Platform"/>
            <consortium name="The Broad Institute Genome Sequencing Center for Infectious Disease"/>
            <person name="Wu L."/>
            <person name="Ma J."/>
        </authorList>
    </citation>
    <scope>NUCLEOTIDE SEQUENCE [LARGE SCALE GENOMIC DNA]</scope>
    <source>
        <strain evidence="2">CCUG 60523</strain>
    </source>
</reference>
<evidence type="ECO:0000313" key="2">
    <source>
        <dbReference type="Proteomes" id="UP001595805"/>
    </source>
</evidence>
<protein>
    <submittedName>
        <fullName evidence="1">DUF4421 domain-containing protein</fullName>
    </submittedName>
</protein>
<dbReference type="Proteomes" id="UP001595805">
    <property type="component" value="Unassembled WGS sequence"/>
</dbReference>